<evidence type="ECO:0000256" key="12">
    <source>
        <dbReference type="SAM" id="Phobius"/>
    </source>
</evidence>
<evidence type="ECO:0000259" key="13">
    <source>
        <dbReference type="Pfam" id="PF03264"/>
    </source>
</evidence>
<feature type="transmembrane region" description="Helical" evidence="12">
    <location>
        <begin position="12"/>
        <end position="34"/>
    </location>
</feature>
<dbReference type="Proteomes" id="UP000198935">
    <property type="component" value="Unassembled WGS sequence"/>
</dbReference>
<dbReference type="GO" id="GO:0046872">
    <property type="term" value="F:metal ion binding"/>
    <property type="evidence" value="ECO:0007669"/>
    <property type="project" value="UniProtKB-KW"/>
</dbReference>
<sequence>MKESRKWLNKRSLLFILGGVFIGIAIFAVTAGSLKATDSAEFCSTCHVMDTAYATFTDSNHATLTCNDCHTPRDSMASKLIFKSKAGLSHMYMNTIGADDIPDVIHAKETSKEVVNDSCISCHSPSLSNVDYHDTKDSCIDCHRTVPHGNGMYKPEDWFTPGEVDARS</sequence>
<proteinExistence type="inferred from homology"/>
<keyword evidence="5" id="KW-0349">Heme</keyword>
<dbReference type="GO" id="GO:0009061">
    <property type="term" value="P:anaerobic respiration"/>
    <property type="evidence" value="ECO:0007669"/>
    <property type="project" value="TreeGrafter"/>
</dbReference>
<comment type="similarity">
    <text evidence="2">Belongs to the NapC/NirT/NrfH family.</text>
</comment>
<evidence type="ECO:0000313" key="15">
    <source>
        <dbReference type="Proteomes" id="UP000198935"/>
    </source>
</evidence>
<evidence type="ECO:0000256" key="4">
    <source>
        <dbReference type="ARBA" id="ARBA00022475"/>
    </source>
</evidence>
<comment type="subcellular location">
    <subcellularLocation>
        <location evidence="1">Cell membrane</location>
    </subcellularLocation>
</comment>
<accession>A0A1H3UXQ6</accession>
<keyword evidence="10" id="KW-0408">Iron</keyword>
<evidence type="ECO:0000256" key="2">
    <source>
        <dbReference type="ARBA" id="ARBA00007395"/>
    </source>
</evidence>
<dbReference type="AlphaFoldDB" id="A0A1H3UXQ6"/>
<dbReference type="InterPro" id="IPR051174">
    <property type="entry name" value="Cytochrome_c-type_ET"/>
</dbReference>
<dbReference type="InterPro" id="IPR038266">
    <property type="entry name" value="NapC/NirT_cytc_sf"/>
</dbReference>
<dbReference type="InterPro" id="IPR036280">
    <property type="entry name" value="Multihaem_cyt_sf"/>
</dbReference>
<dbReference type="SUPFAM" id="SSF48695">
    <property type="entry name" value="Multiheme cytochromes"/>
    <property type="match status" value="1"/>
</dbReference>
<dbReference type="InterPro" id="IPR005126">
    <property type="entry name" value="NapC/NirT_cyt_c_N"/>
</dbReference>
<dbReference type="Pfam" id="PF03264">
    <property type="entry name" value="Cytochrom_NNT"/>
    <property type="match status" value="1"/>
</dbReference>
<keyword evidence="6 12" id="KW-0812">Transmembrane</keyword>
<keyword evidence="8" id="KW-0249">Electron transport</keyword>
<evidence type="ECO:0000256" key="5">
    <source>
        <dbReference type="ARBA" id="ARBA00022617"/>
    </source>
</evidence>
<dbReference type="Gene3D" id="1.10.3820.10">
    <property type="entry name" value="Di-heme elbow motif domain"/>
    <property type="match status" value="1"/>
</dbReference>
<keyword evidence="9 12" id="KW-1133">Transmembrane helix</keyword>
<dbReference type="STRING" id="1503961.SAMN05421736_12924"/>
<evidence type="ECO:0000256" key="9">
    <source>
        <dbReference type="ARBA" id="ARBA00022989"/>
    </source>
</evidence>
<keyword evidence="3" id="KW-0813">Transport</keyword>
<evidence type="ECO:0000256" key="6">
    <source>
        <dbReference type="ARBA" id="ARBA00022692"/>
    </source>
</evidence>
<evidence type="ECO:0000256" key="3">
    <source>
        <dbReference type="ARBA" id="ARBA00022448"/>
    </source>
</evidence>
<keyword evidence="11 12" id="KW-0472">Membrane</keyword>
<evidence type="ECO:0000256" key="11">
    <source>
        <dbReference type="ARBA" id="ARBA00023136"/>
    </source>
</evidence>
<evidence type="ECO:0000256" key="1">
    <source>
        <dbReference type="ARBA" id="ARBA00004236"/>
    </source>
</evidence>
<dbReference type="PANTHER" id="PTHR30333">
    <property type="entry name" value="CYTOCHROME C-TYPE PROTEIN"/>
    <property type="match status" value="1"/>
</dbReference>
<dbReference type="OrthoDB" id="9782159at2"/>
<dbReference type="PANTHER" id="PTHR30333:SF1">
    <property type="entry name" value="CYTOCHROME C-TYPE PROTEIN NAPC"/>
    <property type="match status" value="1"/>
</dbReference>
<keyword evidence="15" id="KW-1185">Reference proteome</keyword>
<evidence type="ECO:0000256" key="8">
    <source>
        <dbReference type="ARBA" id="ARBA00022982"/>
    </source>
</evidence>
<organism evidence="14 15">
    <name type="scientific">Evansella caseinilytica</name>
    <dbReference type="NCBI Taxonomy" id="1503961"/>
    <lineage>
        <taxon>Bacteria</taxon>
        <taxon>Bacillati</taxon>
        <taxon>Bacillota</taxon>
        <taxon>Bacilli</taxon>
        <taxon>Bacillales</taxon>
        <taxon>Bacillaceae</taxon>
        <taxon>Evansella</taxon>
    </lineage>
</organism>
<dbReference type="EMBL" id="FNPI01000029">
    <property type="protein sequence ID" value="SDZ67214.1"/>
    <property type="molecule type" value="Genomic_DNA"/>
</dbReference>
<dbReference type="GO" id="GO:0009055">
    <property type="term" value="F:electron transfer activity"/>
    <property type="evidence" value="ECO:0007669"/>
    <property type="project" value="TreeGrafter"/>
</dbReference>
<protein>
    <submittedName>
        <fullName evidence="14">Cytochrome c nitrite reductase small subunit</fullName>
    </submittedName>
</protein>
<dbReference type="GO" id="GO:0005886">
    <property type="term" value="C:plasma membrane"/>
    <property type="evidence" value="ECO:0007669"/>
    <property type="project" value="UniProtKB-SubCell"/>
</dbReference>
<gene>
    <name evidence="14" type="ORF">SAMN05421736_12924</name>
</gene>
<evidence type="ECO:0000313" key="14">
    <source>
        <dbReference type="EMBL" id="SDZ67214.1"/>
    </source>
</evidence>
<evidence type="ECO:0000256" key="7">
    <source>
        <dbReference type="ARBA" id="ARBA00022723"/>
    </source>
</evidence>
<keyword evidence="4" id="KW-1003">Cell membrane</keyword>
<name>A0A1H3UXQ6_9BACI</name>
<evidence type="ECO:0000256" key="10">
    <source>
        <dbReference type="ARBA" id="ARBA00023004"/>
    </source>
</evidence>
<reference evidence="15" key="1">
    <citation type="submission" date="2016-10" db="EMBL/GenBank/DDBJ databases">
        <authorList>
            <person name="Varghese N."/>
            <person name="Submissions S."/>
        </authorList>
    </citation>
    <scope>NUCLEOTIDE SEQUENCE [LARGE SCALE GENOMIC DNA]</scope>
    <source>
        <strain evidence="15">SP</strain>
    </source>
</reference>
<feature type="domain" description="NapC/NirT cytochrome c N-terminal" evidence="13">
    <location>
        <begin position="12"/>
        <end position="148"/>
    </location>
</feature>
<keyword evidence="7" id="KW-0479">Metal-binding</keyword>